<feature type="region of interest" description="Disordered" evidence="1">
    <location>
        <begin position="1"/>
        <end position="27"/>
    </location>
</feature>
<proteinExistence type="predicted"/>
<comment type="caution">
    <text evidence="2">The sequence shown here is derived from an EMBL/GenBank/DDBJ whole genome shotgun (WGS) entry which is preliminary data.</text>
</comment>
<feature type="compositionally biased region" description="Basic and acidic residues" evidence="1">
    <location>
        <begin position="1"/>
        <end position="17"/>
    </location>
</feature>
<dbReference type="OrthoDB" id="435836at2759"/>
<reference evidence="2" key="1">
    <citation type="submission" date="2021-02" db="EMBL/GenBank/DDBJ databases">
        <authorList>
            <person name="Dougan E. K."/>
            <person name="Rhodes N."/>
            <person name="Thang M."/>
            <person name="Chan C."/>
        </authorList>
    </citation>
    <scope>NUCLEOTIDE SEQUENCE</scope>
</reference>
<name>A0A812KJK7_SYMPI</name>
<evidence type="ECO:0000313" key="2">
    <source>
        <dbReference type="EMBL" id="CAE7225172.1"/>
    </source>
</evidence>
<evidence type="ECO:0000313" key="3">
    <source>
        <dbReference type="Proteomes" id="UP000649617"/>
    </source>
</evidence>
<keyword evidence="3" id="KW-1185">Reference proteome</keyword>
<evidence type="ECO:0000256" key="1">
    <source>
        <dbReference type="SAM" id="MobiDB-lite"/>
    </source>
</evidence>
<protein>
    <submittedName>
        <fullName evidence="2">Uncharacterized protein</fullName>
    </submittedName>
</protein>
<accession>A0A812KJK7</accession>
<dbReference type="AlphaFoldDB" id="A0A812KJK7"/>
<dbReference type="EMBL" id="CAJNIZ010003722">
    <property type="protein sequence ID" value="CAE7225172.1"/>
    <property type="molecule type" value="Genomic_DNA"/>
</dbReference>
<organism evidence="2 3">
    <name type="scientific">Symbiodinium pilosum</name>
    <name type="common">Dinoflagellate</name>
    <dbReference type="NCBI Taxonomy" id="2952"/>
    <lineage>
        <taxon>Eukaryota</taxon>
        <taxon>Sar</taxon>
        <taxon>Alveolata</taxon>
        <taxon>Dinophyceae</taxon>
        <taxon>Suessiales</taxon>
        <taxon>Symbiodiniaceae</taxon>
        <taxon>Symbiodinium</taxon>
    </lineage>
</organism>
<gene>
    <name evidence="2" type="ORF">SPIL2461_LOCUS3139</name>
</gene>
<dbReference type="Proteomes" id="UP000649617">
    <property type="component" value="Unassembled WGS sequence"/>
</dbReference>
<sequence>MELRERHKVTGDPREVEASSICKEPADDNSDELLRLKQQVHALEQNLLDRALDHEQKLAEQRSMLEAQLASQQNHFSNECEKLWRAISHANMVGRAAPSAHSAAASGVSRPHDPSAASVLRQIYTAVSELP</sequence>